<dbReference type="GO" id="GO:0004315">
    <property type="term" value="F:3-oxoacyl-[acyl-carrier-protein] synthase activity"/>
    <property type="evidence" value="ECO:0007669"/>
    <property type="project" value="TreeGrafter"/>
</dbReference>
<dbReference type="PANTHER" id="PTHR11712">
    <property type="entry name" value="POLYKETIDE SYNTHASE-RELATED"/>
    <property type="match status" value="1"/>
</dbReference>
<dbReference type="Pfam" id="PF00109">
    <property type="entry name" value="ketoacyl-synt"/>
    <property type="match status" value="1"/>
</dbReference>
<organism evidence="5 6">
    <name type="scientific">Aeoliella straminimaris</name>
    <dbReference type="NCBI Taxonomy" id="2954799"/>
    <lineage>
        <taxon>Bacteria</taxon>
        <taxon>Pseudomonadati</taxon>
        <taxon>Planctomycetota</taxon>
        <taxon>Planctomycetia</taxon>
        <taxon>Pirellulales</taxon>
        <taxon>Lacipirellulaceae</taxon>
        <taxon>Aeoliella</taxon>
    </lineage>
</organism>
<dbReference type="SMART" id="SM00825">
    <property type="entry name" value="PKS_KS"/>
    <property type="match status" value="1"/>
</dbReference>
<name>A0A9X2FEV0_9BACT</name>
<protein>
    <submittedName>
        <fullName evidence="5">Beta-ketoacyl-[acyl-carrier-protein] synthase family protein</fullName>
    </submittedName>
</protein>
<dbReference type="InterPro" id="IPR016039">
    <property type="entry name" value="Thiolase-like"/>
</dbReference>
<dbReference type="InterPro" id="IPR014030">
    <property type="entry name" value="Ketoacyl_synth_N"/>
</dbReference>
<sequence>MTESSAKCRRVVVTGIGIICPLGSQPEVVWGALSTGTSGIVACDVLPVESAKLPLKYAGECRQFTGDIDNFGELEKAKKKTIRKALKMMCRETQMAVAAAELALVDAKVAEGSLAPERSGVVLGSDYMLTMPEDYIDGINKCTEEGKFDYEDWGTDGLSQMTPLWMLKYLPNMPASHIAILNDLRGPNNSLTLREASSNMAVGEAFTTIARGHADFMLAGATGTRILPMQAIHAMQTEQLADDDCDPAKACRPFDKNRLGMVAGEGSGVLVLEELEAAKARGATIYGEVTGIGSSLVADRNLVGDTEKAMANAIKACLRDAELTPGDLGHINAHGLGTTAGDKSEAAAINAALGEAGKQVPVTALKSYFGNLGAASGVVELAGSLLALKHGKLPATLNYSEADPECDLNVATGEAKPGNSFLNLSVTPQGQASVLAVVAG</sequence>
<gene>
    <name evidence="5" type="ORF">NG895_22930</name>
</gene>
<dbReference type="InterPro" id="IPR014031">
    <property type="entry name" value="Ketoacyl_synth_C"/>
</dbReference>
<evidence type="ECO:0000256" key="3">
    <source>
        <dbReference type="RuleBase" id="RU003694"/>
    </source>
</evidence>
<accession>A0A9X2FEV0</accession>
<evidence type="ECO:0000313" key="5">
    <source>
        <dbReference type="EMBL" id="MCO6046762.1"/>
    </source>
</evidence>
<dbReference type="Gene3D" id="3.40.47.10">
    <property type="match status" value="2"/>
</dbReference>
<comment type="similarity">
    <text evidence="1 3">Belongs to the thiolase-like superfamily. Beta-ketoacyl-ACP synthases family.</text>
</comment>
<feature type="domain" description="Ketosynthase family 3 (KS3)" evidence="4">
    <location>
        <begin position="8"/>
        <end position="440"/>
    </location>
</feature>
<dbReference type="PROSITE" id="PS52004">
    <property type="entry name" value="KS3_2"/>
    <property type="match status" value="1"/>
</dbReference>
<dbReference type="GO" id="GO:0006633">
    <property type="term" value="P:fatty acid biosynthetic process"/>
    <property type="evidence" value="ECO:0007669"/>
    <property type="project" value="TreeGrafter"/>
</dbReference>
<dbReference type="RefSeq" id="WP_252854875.1">
    <property type="nucleotide sequence ID" value="NZ_JAMXLR010000077.1"/>
</dbReference>
<dbReference type="SUPFAM" id="SSF53901">
    <property type="entry name" value="Thiolase-like"/>
    <property type="match status" value="2"/>
</dbReference>
<keyword evidence="6" id="KW-1185">Reference proteome</keyword>
<dbReference type="PANTHER" id="PTHR11712:SF336">
    <property type="entry name" value="3-OXOACYL-[ACYL-CARRIER-PROTEIN] SYNTHASE, MITOCHONDRIAL"/>
    <property type="match status" value="1"/>
</dbReference>
<dbReference type="GO" id="GO:0005829">
    <property type="term" value="C:cytosol"/>
    <property type="evidence" value="ECO:0007669"/>
    <property type="project" value="TreeGrafter"/>
</dbReference>
<reference evidence="5" key="1">
    <citation type="submission" date="2022-06" db="EMBL/GenBank/DDBJ databases">
        <title>Aeoliella straminimaris, a novel planctomycete from sediments.</title>
        <authorList>
            <person name="Vitorino I.R."/>
            <person name="Lage O.M."/>
        </authorList>
    </citation>
    <scope>NUCLEOTIDE SEQUENCE</scope>
    <source>
        <strain evidence="5">ICT_H6.2</strain>
    </source>
</reference>
<dbReference type="Pfam" id="PF02801">
    <property type="entry name" value="Ketoacyl-synt_C"/>
    <property type="match status" value="1"/>
</dbReference>
<evidence type="ECO:0000259" key="4">
    <source>
        <dbReference type="PROSITE" id="PS52004"/>
    </source>
</evidence>
<dbReference type="EMBL" id="JAMXLR010000077">
    <property type="protein sequence ID" value="MCO6046762.1"/>
    <property type="molecule type" value="Genomic_DNA"/>
</dbReference>
<dbReference type="AlphaFoldDB" id="A0A9X2FEV0"/>
<evidence type="ECO:0000256" key="2">
    <source>
        <dbReference type="ARBA" id="ARBA00022679"/>
    </source>
</evidence>
<keyword evidence="2 3" id="KW-0808">Transferase</keyword>
<dbReference type="InterPro" id="IPR000794">
    <property type="entry name" value="Beta-ketoacyl_synthase"/>
</dbReference>
<comment type="caution">
    <text evidence="5">The sequence shown here is derived from an EMBL/GenBank/DDBJ whole genome shotgun (WGS) entry which is preliminary data.</text>
</comment>
<evidence type="ECO:0000313" key="6">
    <source>
        <dbReference type="Proteomes" id="UP001155241"/>
    </source>
</evidence>
<dbReference type="CDD" id="cd00834">
    <property type="entry name" value="KAS_I_II"/>
    <property type="match status" value="1"/>
</dbReference>
<proteinExistence type="inferred from homology"/>
<dbReference type="InterPro" id="IPR020841">
    <property type="entry name" value="PKS_Beta-ketoAc_synthase_dom"/>
</dbReference>
<dbReference type="Proteomes" id="UP001155241">
    <property type="component" value="Unassembled WGS sequence"/>
</dbReference>
<evidence type="ECO:0000256" key="1">
    <source>
        <dbReference type="ARBA" id="ARBA00008467"/>
    </source>
</evidence>